<dbReference type="PANTHER" id="PTHR30466:SF11">
    <property type="entry name" value="FLAVIN-DEPENDENT MONOOXYGENASE, REDUCTASE SUBUNIT HSAB"/>
    <property type="match status" value="1"/>
</dbReference>
<name>A0A3D9T606_9ACTN</name>
<evidence type="ECO:0000256" key="2">
    <source>
        <dbReference type="ARBA" id="ARBA00023002"/>
    </source>
</evidence>
<evidence type="ECO:0000313" key="4">
    <source>
        <dbReference type="EMBL" id="REE99191.1"/>
    </source>
</evidence>
<proteinExistence type="inferred from homology"/>
<sequence>MGAFAEVGVVDATRFRSVLGHYATGVVAITALDSEGRPAGLIANSFTSVSLDPPLVSFCVTHTSRTWPRLRDAGLLCVNILGARQEDVSRRMAAGGDDRFAGLAWEPSPGGAPLLKGALAWIECSVDEEHTAGDHRIVVARVHRLDTHHDGDPLLFFRGAYGTFDG</sequence>
<dbReference type="GO" id="GO:0010181">
    <property type="term" value="F:FMN binding"/>
    <property type="evidence" value="ECO:0007669"/>
    <property type="project" value="InterPro"/>
</dbReference>
<dbReference type="GO" id="GO:0042602">
    <property type="term" value="F:riboflavin reductase (NADPH) activity"/>
    <property type="evidence" value="ECO:0007669"/>
    <property type="project" value="TreeGrafter"/>
</dbReference>
<evidence type="ECO:0000256" key="1">
    <source>
        <dbReference type="ARBA" id="ARBA00008898"/>
    </source>
</evidence>
<evidence type="ECO:0000313" key="5">
    <source>
        <dbReference type="Proteomes" id="UP000256661"/>
    </source>
</evidence>
<reference evidence="4 5" key="1">
    <citation type="submission" date="2018-08" db="EMBL/GenBank/DDBJ databases">
        <title>Sequencing the genomes of 1000 actinobacteria strains.</title>
        <authorList>
            <person name="Klenk H.-P."/>
        </authorList>
    </citation>
    <scope>NUCLEOTIDE SEQUENCE [LARGE SCALE GENOMIC DNA]</scope>
    <source>
        <strain evidence="4 5">DSM 43927</strain>
    </source>
</reference>
<dbReference type="SMART" id="SM00903">
    <property type="entry name" value="Flavin_Reduct"/>
    <property type="match status" value="1"/>
</dbReference>
<dbReference type="Gene3D" id="2.30.110.10">
    <property type="entry name" value="Electron Transport, Fmn-binding Protein, Chain A"/>
    <property type="match status" value="1"/>
</dbReference>
<gene>
    <name evidence="4" type="ORF">DFJ69_4698</name>
</gene>
<keyword evidence="2" id="KW-0560">Oxidoreductase</keyword>
<dbReference type="EMBL" id="QTTT01000001">
    <property type="protein sequence ID" value="REE99191.1"/>
    <property type="molecule type" value="Genomic_DNA"/>
</dbReference>
<evidence type="ECO:0000259" key="3">
    <source>
        <dbReference type="SMART" id="SM00903"/>
    </source>
</evidence>
<dbReference type="RefSeq" id="WP_116024536.1">
    <property type="nucleotide sequence ID" value="NZ_QTTT01000001.1"/>
</dbReference>
<dbReference type="PANTHER" id="PTHR30466">
    <property type="entry name" value="FLAVIN REDUCTASE"/>
    <property type="match status" value="1"/>
</dbReference>
<comment type="caution">
    <text evidence="4">The sequence shown here is derived from an EMBL/GenBank/DDBJ whole genome shotgun (WGS) entry which is preliminary data.</text>
</comment>
<organism evidence="4 5">
    <name type="scientific">Thermomonospora umbrina</name>
    <dbReference type="NCBI Taxonomy" id="111806"/>
    <lineage>
        <taxon>Bacteria</taxon>
        <taxon>Bacillati</taxon>
        <taxon>Actinomycetota</taxon>
        <taxon>Actinomycetes</taxon>
        <taxon>Streptosporangiales</taxon>
        <taxon>Thermomonosporaceae</taxon>
        <taxon>Thermomonospora</taxon>
    </lineage>
</organism>
<dbReference type="InterPro" id="IPR012349">
    <property type="entry name" value="Split_barrel_FMN-bd"/>
</dbReference>
<accession>A0A3D9T606</accession>
<keyword evidence="5" id="KW-1185">Reference proteome</keyword>
<comment type="similarity">
    <text evidence="1">Belongs to the non-flavoprotein flavin reductase family.</text>
</comment>
<dbReference type="AlphaFoldDB" id="A0A3D9T606"/>
<dbReference type="Proteomes" id="UP000256661">
    <property type="component" value="Unassembled WGS sequence"/>
</dbReference>
<dbReference type="OrthoDB" id="9792858at2"/>
<dbReference type="InterPro" id="IPR050268">
    <property type="entry name" value="NADH-dep_flavin_reductase"/>
</dbReference>
<protein>
    <submittedName>
        <fullName evidence="4">Flavin reductase (DIM6/NTAB) family NADH-FMN oxidoreductase RutF</fullName>
    </submittedName>
</protein>
<feature type="domain" description="Flavin reductase like" evidence="3">
    <location>
        <begin position="19"/>
        <end position="163"/>
    </location>
</feature>
<dbReference type="SUPFAM" id="SSF50475">
    <property type="entry name" value="FMN-binding split barrel"/>
    <property type="match status" value="1"/>
</dbReference>
<dbReference type="Pfam" id="PF01613">
    <property type="entry name" value="Flavin_Reduct"/>
    <property type="match status" value="1"/>
</dbReference>
<dbReference type="InterPro" id="IPR002563">
    <property type="entry name" value="Flavin_Rdtase-like_dom"/>
</dbReference>